<organism evidence="9 10">
    <name type="scientific">Ruminiclostridium hungatei</name>
    <name type="common">Clostridium hungatei</name>
    <dbReference type="NCBI Taxonomy" id="48256"/>
    <lineage>
        <taxon>Bacteria</taxon>
        <taxon>Bacillati</taxon>
        <taxon>Bacillota</taxon>
        <taxon>Clostridia</taxon>
        <taxon>Eubacteriales</taxon>
        <taxon>Oscillospiraceae</taxon>
        <taxon>Ruminiclostridium</taxon>
    </lineage>
</organism>
<feature type="coiled-coil region" evidence="7">
    <location>
        <begin position="833"/>
        <end position="951"/>
    </location>
</feature>
<keyword evidence="2 7" id="KW-0963">Cytoplasm</keyword>
<dbReference type="Gene3D" id="1.10.287.1490">
    <property type="match status" value="1"/>
</dbReference>
<dbReference type="GO" id="GO:0007059">
    <property type="term" value="P:chromosome segregation"/>
    <property type="evidence" value="ECO:0007669"/>
    <property type="project" value="UniProtKB-UniRule"/>
</dbReference>
<dbReference type="InterPro" id="IPR010935">
    <property type="entry name" value="SMC_hinge"/>
</dbReference>
<dbReference type="GO" id="GO:0005524">
    <property type="term" value="F:ATP binding"/>
    <property type="evidence" value="ECO:0007669"/>
    <property type="project" value="UniProtKB-UniRule"/>
</dbReference>
<evidence type="ECO:0000256" key="1">
    <source>
        <dbReference type="ARBA" id="ARBA00004496"/>
    </source>
</evidence>
<keyword evidence="3 7" id="KW-0547">Nucleotide-binding</keyword>
<dbReference type="CDD" id="cd03278">
    <property type="entry name" value="ABC_SMC_barmotin"/>
    <property type="match status" value="2"/>
</dbReference>
<comment type="subcellular location">
    <subcellularLocation>
        <location evidence="1 7">Cytoplasm</location>
    </subcellularLocation>
</comment>
<dbReference type="EMBL" id="MZGX01000020">
    <property type="protein sequence ID" value="OPX43215.1"/>
    <property type="molecule type" value="Genomic_DNA"/>
</dbReference>
<keyword evidence="6 7" id="KW-0238">DNA-binding</keyword>
<dbReference type="FunFam" id="3.40.50.300:FF:000984">
    <property type="entry name" value="Chromosome partition protein Smc"/>
    <property type="match status" value="1"/>
</dbReference>
<dbReference type="GO" id="GO:0005694">
    <property type="term" value="C:chromosome"/>
    <property type="evidence" value="ECO:0007669"/>
    <property type="project" value="InterPro"/>
</dbReference>
<dbReference type="Gene3D" id="3.30.70.1620">
    <property type="match status" value="1"/>
</dbReference>
<dbReference type="GO" id="GO:0003677">
    <property type="term" value="F:DNA binding"/>
    <property type="evidence" value="ECO:0007669"/>
    <property type="project" value="UniProtKB-UniRule"/>
</dbReference>
<dbReference type="GO" id="GO:0006260">
    <property type="term" value="P:DNA replication"/>
    <property type="evidence" value="ECO:0007669"/>
    <property type="project" value="UniProtKB-UniRule"/>
</dbReference>
<dbReference type="AlphaFoldDB" id="A0A1V4SIC6"/>
<evidence type="ECO:0000256" key="6">
    <source>
        <dbReference type="ARBA" id="ARBA00023125"/>
    </source>
</evidence>
<feature type="coiled-coil region" evidence="7">
    <location>
        <begin position="707"/>
        <end position="804"/>
    </location>
</feature>
<dbReference type="InterPro" id="IPR027417">
    <property type="entry name" value="P-loop_NTPase"/>
</dbReference>
<comment type="similarity">
    <text evidence="7">Belongs to the SMC family.</text>
</comment>
<accession>A0A1V4SIC6</accession>
<dbReference type="HAMAP" id="MF_01894">
    <property type="entry name" value="Smc_prok"/>
    <property type="match status" value="1"/>
</dbReference>
<evidence type="ECO:0000256" key="7">
    <source>
        <dbReference type="HAMAP-Rule" id="MF_01894"/>
    </source>
</evidence>
<keyword evidence="5 7" id="KW-0175">Coiled coil</keyword>
<comment type="subunit">
    <text evidence="7">Homodimer.</text>
</comment>
<evidence type="ECO:0000256" key="3">
    <source>
        <dbReference type="ARBA" id="ARBA00022741"/>
    </source>
</evidence>
<evidence type="ECO:0000313" key="9">
    <source>
        <dbReference type="EMBL" id="OPX43215.1"/>
    </source>
</evidence>
<dbReference type="PIRSF" id="PIRSF005719">
    <property type="entry name" value="SMC"/>
    <property type="match status" value="1"/>
</dbReference>
<dbReference type="Gene3D" id="1.20.1060.20">
    <property type="match status" value="1"/>
</dbReference>
<evidence type="ECO:0000256" key="2">
    <source>
        <dbReference type="ARBA" id="ARBA00022490"/>
    </source>
</evidence>
<dbReference type="PANTHER" id="PTHR43977">
    <property type="entry name" value="STRUCTURAL MAINTENANCE OF CHROMOSOMES PROTEIN 3"/>
    <property type="match status" value="1"/>
</dbReference>
<comment type="caution">
    <text evidence="9">The sequence shown here is derived from an EMBL/GenBank/DDBJ whole genome shotgun (WGS) entry which is preliminary data.</text>
</comment>
<feature type="domain" description="SMC hinge" evidence="8">
    <location>
        <begin position="525"/>
        <end position="644"/>
    </location>
</feature>
<dbReference type="SUPFAM" id="SSF75553">
    <property type="entry name" value="Smc hinge domain"/>
    <property type="match status" value="1"/>
</dbReference>
<keyword evidence="10" id="KW-1185">Reference proteome</keyword>
<sequence>MYLKKLEIQGFKSFADKISLDFTAGITAVVGPNGSGKSNIGDAVRWVLGEQSAKTLRGSKMEDVIFAGTEHRKSVGFAEVSLTIDNSDNYLPVSYSEVTITRRVYRSGESEYYINRTSCRLKDIHELFLDTGIGRDGYSIIGQGRVDEILSSKSEDRRHIFEEASGIMKYKVRKQEAERKLNLTEQNLVRINDIINELEGQLEPLKEQSDAAKKYLSLREGLKELEVNVYLDSIDKFRERLKEYEGQHKDIKDNIEAEERNLRSITAQNQQKTEMLKSLEEKINEARDKFYVMETNLEKNSSEISLNNEKINGLLQNIKRLEEETSDITAKSEELLKEEKTRQGKIDYLNKQYADFSKKLEAYQSELDAIISTLSESEQRIEKLKSGIMDKLDLQSDKRTQINNIRNHIENLKKRQNSIGTEIYTLKLEKDKDNMKKEDLAESIRNSILLIKHSRTKLDELSKEKAELAGTLQTMEKQQGTVRTDIQVKSSRRRMLKDMEKGMEGYSRSVKEIMHACQTSAEFGSGIHGTVAQLLSVDKKYETAIEMTLGSALQNIIASTEEDAKKAIEFLKRNRLGRATFLPVTAVTGKRLDENTLRRLEECKGFCGLASELVTCDSKYSGIVLNLLGRVVVAENLDAGISIAKRFGYSFRIVTLEGDILSTSGSMSGGSNDHKSSGILSRSREITELEAVIEALGKEDIKLEGKISEVRSMLSEVEQELSEEGNKLRENELVRTRDENHLAMLEDNIRKTDAKIGMLNDEKLQVARQEQETALEQKKYEEELEAIEKDISETKAVISEHQEKFKADQSVRDELHQEITDFKISVNSIVESIQSVNEHMERITTDKEALQKSLNRKQGEKQRSENEVVSLKQAIEGLENVIKGLQNEKAGKTFEIDRLVEEKRVLEEESSDFIDKLNSTNKTILLLQEEYNRIDIKNTRAEAEMKAIQDRMWDEYELTYSNALALKKELPSIPQAQKTINDYRTQIKNLGPVNVSAIDDYIKTKERFEFMSVQKNDMEQAKDKLHKIISEMVQIMKKQFIDQFRLINENFGIVYRELFGGGRAELIIADQENVLESGIEIEVQPPGKKLQNMMLLSGGERAFTAIALLFAILRMKPTPFCLLDEIEAALDDANVYRFGEYLKRFSQKTQFIMVTHRKGTMEAADTMYGVTMQEHGVSKIVSMKMGEKAS</sequence>
<protein>
    <recommendedName>
        <fullName evidence="7">Chromosome partition protein Smc</fullName>
    </recommendedName>
</protein>
<reference evidence="9 10" key="1">
    <citation type="submission" date="2017-03" db="EMBL/GenBank/DDBJ databases">
        <title>Genome sequence of Clostridium hungatei DSM 14427.</title>
        <authorList>
            <person name="Poehlein A."/>
            <person name="Daniel R."/>
        </authorList>
    </citation>
    <scope>NUCLEOTIDE SEQUENCE [LARGE SCALE GENOMIC DNA]</scope>
    <source>
        <strain evidence="9 10">DSM 14427</strain>
    </source>
</reference>
<dbReference type="GO" id="GO:0030261">
    <property type="term" value="P:chromosome condensation"/>
    <property type="evidence" value="ECO:0007669"/>
    <property type="project" value="InterPro"/>
</dbReference>
<dbReference type="GO" id="GO:0005737">
    <property type="term" value="C:cytoplasm"/>
    <property type="evidence" value="ECO:0007669"/>
    <property type="project" value="UniProtKB-SubCell"/>
</dbReference>
<dbReference type="NCBIfam" id="TIGR02168">
    <property type="entry name" value="SMC_prok_B"/>
    <property type="match status" value="1"/>
</dbReference>
<dbReference type="InterPro" id="IPR036277">
    <property type="entry name" value="SMC_hinge_sf"/>
</dbReference>
<feature type="coiled-coil region" evidence="7">
    <location>
        <begin position="1011"/>
        <end position="1038"/>
    </location>
</feature>
<dbReference type="SMART" id="SM00968">
    <property type="entry name" value="SMC_hinge"/>
    <property type="match status" value="1"/>
</dbReference>
<dbReference type="InterPro" id="IPR024704">
    <property type="entry name" value="SMC"/>
</dbReference>
<dbReference type="RefSeq" id="WP_080065413.1">
    <property type="nucleotide sequence ID" value="NZ_MZGX01000020.1"/>
</dbReference>
<dbReference type="GO" id="GO:0016887">
    <property type="term" value="F:ATP hydrolysis activity"/>
    <property type="evidence" value="ECO:0007669"/>
    <property type="project" value="InterPro"/>
</dbReference>
<proteinExistence type="inferred from homology"/>
<evidence type="ECO:0000259" key="8">
    <source>
        <dbReference type="SMART" id="SM00968"/>
    </source>
</evidence>
<feature type="coiled-coil region" evidence="7">
    <location>
        <begin position="167"/>
        <end position="415"/>
    </location>
</feature>
<dbReference type="Pfam" id="PF02463">
    <property type="entry name" value="SMC_N"/>
    <property type="match status" value="2"/>
</dbReference>
<evidence type="ECO:0000256" key="4">
    <source>
        <dbReference type="ARBA" id="ARBA00022840"/>
    </source>
</evidence>
<gene>
    <name evidence="9" type="primary">smc_3</name>
    <name evidence="7" type="synonym">smc</name>
    <name evidence="9" type="ORF">CLHUN_29650</name>
</gene>
<dbReference type="GO" id="GO:0007062">
    <property type="term" value="P:sister chromatid cohesion"/>
    <property type="evidence" value="ECO:0007669"/>
    <property type="project" value="InterPro"/>
</dbReference>
<name>A0A1V4SIC6_RUMHU</name>
<dbReference type="Pfam" id="PF06470">
    <property type="entry name" value="SMC_hinge"/>
    <property type="match status" value="1"/>
</dbReference>
<comment type="domain">
    <text evidence="7">Contains large globular domains required for ATP hydrolysis at each terminus and a third globular domain forming a flexible hinge near the middle of the molecule. These domains are separated by coiled-coil structures.</text>
</comment>
<dbReference type="SUPFAM" id="SSF52540">
    <property type="entry name" value="P-loop containing nucleoside triphosphate hydrolases"/>
    <property type="match status" value="1"/>
</dbReference>
<evidence type="ECO:0000313" key="10">
    <source>
        <dbReference type="Proteomes" id="UP000191554"/>
    </source>
</evidence>
<dbReference type="FunFam" id="3.40.50.300:FF:000901">
    <property type="entry name" value="Chromosome partition protein Smc"/>
    <property type="match status" value="1"/>
</dbReference>
<dbReference type="InterPro" id="IPR003395">
    <property type="entry name" value="RecF/RecN/SMC_N"/>
</dbReference>
<keyword evidence="4 7" id="KW-0067">ATP-binding</keyword>
<dbReference type="Proteomes" id="UP000191554">
    <property type="component" value="Unassembled WGS sequence"/>
</dbReference>
<dbReference type="Gene3D" id="3.40.50.300">
    <property type="entry name" value="P-loop containing nucleotide triphosphate hydrolases"/>
    <property type="match status" value="2"/>
</dbReference>
<evidence type="ECO:0000256" key="5">
    <source>
        <dbReference type="ARBA" id="ARBA00023054"/>
    </source>
</evidence>
<dbReference type="InterPro" id="IPR011890">
    <property type="entry name" value="SMC_prok"/>
</dbReference>
<dbReference type="STRING" id="48256.CLHUN_29650"/>
<dbReference type="Gene3D" id="6.10.140.1720">
    <property type="match status" value="1"/>
</dbReference>
<comment type="function">
    <text evidence="7">Required for chromosome condensation and partitioning.</text>
</comment>
<dbReference type="OrthoDB" id="9808768at2"/>
<feature type="binding site" evidence="7">
    <location>
        <begin position="32"/>
        <end position="39"/>
    </location>
    <ligand>
        <name>ATP</name>
        <dbReference type="ChEBI" id="CHEBI:30616"/>
    </ligand>
</feature>